<feature type="transmembrane region" description="Helical" evidence="1">
    <location>
        <begin position="50"/>
        <end position="70"/>
    </location>
</feature>
<dbReference type="AlphaFoldDB" id="A0A0F9Q8N2"/>
<evidence type="ECO:0000313" key="2">
    <source>
        <dbReference type="EMBL" id="KKN33427.1"/>
    </source>
</evidence>
<dbReference type="EMBL" id="LAZR01002179">
    <property type="protein sequence ID" value="KKN33427.1"/>
    <property type="molecule type" value="Genomic_DNA"/>
</dbReference>
<accession>A0A0F9Q8N2</accession>
<keyword evidence="1" id="KW-1133">Transmembrane helix</keyword>
<protein>
    <submittedName>
        <fullName evidence="2">Uncharacterized protein</fullName>
    </submittedName>
</protein>
<reference evidence="2" key="1">
    <citation type="journal article" date="2015" name="Nature">
        <title>Complex archaea that bridge the gap between prokaryotes and eukaryotes.</title>
        <authorList>
            <person name="Spang A."/>
            <person name="Saw J.H."/>
            <person name="Jorgensen S.L."/>
            <person name="Zaremba-Niedzwiedzka K."/>
            <person name="Martijn J."/>
            <person name="Lind A.E."/>
            <person name="van Eijk R."/>
            <person name="Schleper C."/>
            <person name="Guy L."/>
            <person name="Ettema T.J."/>
        </authorList>
    </citation>
    <scope>NUCLEOTIDE SEQUENCE</scope>
</reference>
<keyword evidence="1" id="KW-0812">Transmembrane</keyword>
<sequence length="140" mass="16669">MASTYQPNLMSLTWTHVSSKNFTLQVENIFCQKQVIHVFLRNSIYQEYKMIWIAGIILTALNGWLLYMAIDQWGSFTKEHKLKINDFKTKIFEYLKTHTDQLSTDQENLKNEFIELKMTILHSLDDFKKSFITKPIKKKK</sequence>
<name>A0A0F9Q8N2_9ZZZZ</name>
<evidence type="ECO:0000256" key="1">
    <source>
        <dbReference type="SAM" id="Phobius"/>
    </source>
</evidence>
<keyword evidence="1" id="KW-0472">Membrane</keyword>
<comment type="caution">
    <text evidence="2">The sequence shown here is derived from an EMBL/GenBank/DDBJ whole genome shotgun (WGS) entry which is preliminary data.</text>
</comment>
<proteinExistence type="predicted"/>
<organism evidence="2">
    <name type="scientific">marine sediment metagenome</name>
    <dbReference type="NCBI Taxonomy" id="412755"/>
    <lineage>
        <taxon>unclassified sequences</taxon>
        <taxon>metagenomes</taxon>
        <taxon>ecological metagenomes</taxon>
    </lineage>
</organism>
<gene>
    <name evidence="2" type="ORF">LCGC14_0803940</name>
</gene>